<reference evidence="1 2" key="1">
    <citation type="journal article" date="2016" name="Nat. Commun.">
        <title>Thousands of microbial genomes shed light on interconnected biogeochemical processes in an aquifer system.</title>
        <authorList>
            <person name="Anantharaman K."/>
            <person name="Brown C.T."/>
            <person name="Hug L.A."/>
            <person name="Sharon I."/>
            <person name="Castelle C.J."/>
            <person name="Probst A.J."/>
            <person name="Thomas B.C."/>
            <person name="Singh A."/>
            <person name="Wilkins M.J."/>
            <person name="Karaoz U."/>
            <person name="Brodie E.L."/>
            <person name="Williams K.H."/>
            <person name="Hubbard S.S."/>
            <person name="Banfield J.F."/>
        </authorList>
    </citation>
    <scope>NUCLEOTIDE SEQUENCE [LARGE SCALE GENOMIC DNA]</scope>
</reference>
<organism evidence="1 2">
    <name type="scientific">Candidatus Nomurabacteria bacterium GWB1_40_6</name>
    <dbReference type="NCBI Taxonomy" id="1801727"/>
    <lineage>
        <taxon>Bacteria</taxon>
        <taxon>Candidatus Nomuraibacteriota</taxon>
    </lineage>
</organism>
<dbReference type="Proteomes" id="UP000176484">
    <property type="component" value="Unassembled WGS sequence"/>
</dbReference>
<dbReference type="AlphaFoldDB" id="A0A1F6TMU7"/>
<evidence type="ECO:0000313" key="2">
    <source>
        <dbReference type="Proteomes" id="UP000176484"/>
    </source>
</evidence>
<comment type="caution">
    <text evidence="1">The sequence shown here is derived from an EMBL/GenBank/DDBJ whole genome shotgun (WGS) entry which is preliminary data.</text>
</comment>
<protein>
    <submittedName>
        <fullName evidence="1">Uncharacterized protein</fullName>
    </submittedName>
</protein>
<dbReference type="EMBL" id="MFTD01000022">
    <property type="protein sequence ID" value="OGI46386.1"/>
    <property type="molecule type" value="Genomic_DNA"/>
</dbReference>
<accession>A0A1F6TMU7</accession>
<evidence type="ECO:0000313" key="1">
    <source>
        <dbReference type="EMBL" id="OGI46386.1"/>
    </source>
</evidence>
<sequence length="68" mass="7615">MDEKTALIHVSLEVKKKAKQKADYLGVAKKVGERRNRFIAVSGEPYKLLIKVTGPGFDYHDPELDSGK</sequence>
<proteinExistence type="predicted"/>
<name>A0A1F6TMU7_9BACT</name>
<gene>
    <name evidence="1" type="ORF">A2121_01035</name>
</gene>